<dbReference type="Proteomes" id="UP000023785">
    <property type="component" value="Unassembled WGS sequence"/>
</dbReference>
<dbReference type="InterPro" id="IPR002109">
    <property type="entry name" value="Glutaredoxin"/>
</dbReference>
<keyword evidence="4" id="KW-1015">Disulfide bond</keyword>
<dbReference type="PANTHER" id="PTHR46679:SF1">
    <property type="entry name" value="GLUTAREDOXIN-2, MITOCHONDRIAL"/>
    <property type="match status" value="1"/>
</dbReference>
<reference evidence="8 9" key="1">
    <citation type="submission" date="2013-10" db="EMBL/GenBank/DDBJ databases">
        <title>The Genome Sequence of Acinetobacter nectaris CIP 110549.</title>
        <authorList>
            <consortium name="The Broad Institute Genomics Platform"/>
            <consortium name="The Broad Institute Genome Sequencing Center for Infectious Disease"/>
            <person name="Cerqueira G."/>
            <person name="Feldgarden M."/>
            <person name="Courvalin P."/>
            <person name="Grillot-Courvalin C."/>
            <person name="Clermont D."/>
            <person name="Rocha E."/>
            <person name="Yoon E.-J."/>
            <person name="Nemec A."/>
            <person name="Young S.K."/>
            <person name="Zeng Q."/>
            <person name="Gargeya S."/>
            <person name="Fitzgerald M."/>
            <person name="Abouelleil A."/>
            <person name="Alvarado L."/>
            <person name="Berlin A.M."/>
            <person name="Chapman S.B."/>
            <person name="Gainer-Dewar J."/>
            <person name="Goldberg J."/>
            <person name="Gnerre S."/>
            <person name="Griggs A."/>
            <person name="Gujja S."/>
            <person name="Hansen M."/>
            <person name="Howarth C."/>
            <person name="Imamovic A."/>
            <person name="Ireland A."/>
            <person name="Larimer J."/>
            <person name="McCowan C."/>
            <person name="Murphy C."/>
            <person name="Pearson M."/>
            <person name="Poon T.W."/>
            <person name="Priest M."/>
            <person name="Roberts A."/>
            <person name="Saif S."/>
            <person name="Shea T."/>
            <person name="Sykes S."/>
            <person name="Wortman J."/>
            <person name="Nusbaum C."/>
            <person name="Birren B."/>
        </authorList>
    </citation>
    <scope>NUCLEOTIDE SEQUENCE [LARGE SCALE GENOMIC DNA]</scope>
    <source>
        <strain evidence="8 9">CIP 110549</strain>
    </source>
</reference>
<dbReference type="eggNOG" id="COG0695">
    <property type="taxonomic scope" value="Bacteria"/>
</dbReference>
<evidence type="ECO:0000256" key="5">
    <source>
        <dbReference type="ARBA" id="ARBA00023284"/>
    </source>
</evidence>
<dbReference type="PROSITE" id="PS00195">
    <property type="entry name" value="GLUTAREDOXIN_1"/>
    <property type="match status" value="1"/>
</dbReference>
<dbReference type="Pfam" id="PF00462">
    <property type="entry name" value="Glutaredoxin"/>
    <property type="match status" value="1"/>
</dbReference>
<sequence length="84" mass="9735">MANVVIYSTTVCPYCVRAKQLLERKGISYKEVNLSNEAPDVRIELMQRTNHRTVPQIFINDQFIGGFDQLYALDRESKLDELID</sequence>
<dbReference type="PRINTS" id="PR00160">
    <property type="entry name" value="GLUTAREDOXIN"/>
</dbReference>
<protein>
    <recommendedName>
        <fullName evidence="6">Glutaredoxin</fullName>
    </recommendedName>
</protein>
<dbReference type="SUPFAM" id="SSF52833">
    <property type="entry name" value="Thioredoxin-like"/>
    <property type="match status" value="1"/>
</dbReference>
<dbReference type="NCBIfam" id="TIGR02181">
    <property type="entry name" value="GRX_bact"/>
    <property type="match status" value="1"/>
</dbReference>
<evidence type="ECO:0000256" key="1">
    <source>
        <dbReference type="ARBA" id="ARBA00007787"/>
    </source>
</evidence>
<dbReference type="InterPro" id="IPR036249">
    <property type="entry name" value="Thioredoxin-like_sf"/>
</dbReference>
<comment type="caution">
    <text evidence="8">The sequence shown here is derived from an EMBL/GenBank/DDBJ whole genome shotgun (WGS) entry which is preliminary data.</text>
</comment>
<gene>
    <name evidence="8" type="ORF">P256_01363</name>
</gene>
<dbReference type="GO" id="GO:0045454">
    <property type="term" value="P:cell redox homeostasis"/>
    <property type="evidence" value="ECO:0007669"/>
    <property type="project" value="InterPro"/>
</dbReference>
<evidence type="ECO:0000256" key="6">
    <source>
        <dbReference type="RuleBase" id="RU364065"/>
    </source>
</evidence>
<evidence type="ECO:0000256" key="3">
    <source>
        <dbReference type="ARBA" id="ARBA00022982"/>
    </source>
</evidence>
<proteinExistence type="inferred from homology"/>
<feature type="domain" description="Glutaredoxin" evidence="7">
    <location>
        <begin position="4"/>
        <end position="64"/>
    </location>
</feature>
<organism evidence="8 9">
    <name type="scientific">Acinetobacter nectaris CIP 110549</name>
    <dbReference type="NCBI Taxonomy" id="1392540"/>
    <lineage>
        <taxon>Bacteria</taxon>
        <taxon>Pseudomonadati</taxon>
        <taxon>Pseudomonadota</taxon>
        <taxon>Gammaproteobacteria</taxon>
        <taxon>Moraxellales</taxon>
        <taxon>Moraxellaceae</taxon>
        <taxon>Acinetobacter</taxon>
    </lineage>
</organism>
<dbReference type="PANTHER" id="PTHR46679">
    <property type="match status" value="1"/>
</dbReference>
<keyword evidence="2 6" id="KW-0813">Transport</keyword>
<dbReference type="PROSITE" id="PS51354">
    <property type="entry name" value="GLUTAREDOXIN_2"/>
    <property type="match status" value="1"/>
</dbReference>
<dbReference type="PATRIC" id="fig|1392540.3.peg.1324"/>
<dbReference type="GO" id="GO:0015035">
    <property type="term" value="F:protein-disulfide reductase activity"/>
    <property type="evidence" value="ECO:0007669"/>
    <property type="project" value="TreeGrafter"/>
</dbReference>
<dbReference type="CDD" id="cd03418">
    <property type="entry name" value="GRX_GRXb_1_3_like"/>
    <property type="match status" value="1"/>
</dbReference>
<name>V2TNV1_9GAMM</name>
<keyword evidence="9" id="KW-1185">Reference proteome</keyword>
<comment type="similarity">
    <text evidence="1 6">Belongs to the glutaredoxin family.</text>
</comment>
<dbReference type="InterPro" id="IPR014025">
    <property type="entry name" value="Glutaredoxin_subgr"/>
</dbReference>
<accession>V2TNV1</accession>
<dbReference type="Gene3D" id="3.40.30.10">
    <property type="entry name" value="Glutaredoxin"/>
    <property type="match status" value="1"/>
</dbReference>
<evidence type="ECO:0000259" key="7">
    <source>
        <dbReference type="Pfam" id="PF00462"/>
    </source>
</evidence>
<dbReference type="InterPro" id="IPR011900">
    <property type="entry name" value="GRX_bact"/>
</dbReference>
<dbReference type="AlphaFoldDB" id="V2TNV1"/>
<evidence type="ECO:0000313" key="8">
    <source>
        <dbReference type="EMBL" id="ESK39681.1"/>
    </source>
</evidence>
<dbReference type="HOGENOM" id="CLU_026126_7_3_6"/>
<keyword evidence="6" id="KW-0963">Cytoplasm</keyword>
<keyword evidence="5 6" id="KW-0676">Redox-active center</keyword>
<dbReference type="STRING" id="1392540.P256_01363"/>
<dbReference type="InterPro" id="IPR011767">
    <property type="entry name" value="GLR_AS"/>
</dbReference>
<evidence type="ECO:0000313" key="9">
    <source>
        <dbReference type="Proteomes" id="UP000023785"/>
    </source>
</evidence>
<evidence type="ECO:0000256" key="2">
    <source>
        <dbReference type="ARBA" id="ARBA00022448"/>
    </source>
</evidence>
<keyword evidence="3 6" id="KW-0249">Electron transport</keyword>
<comment type="function">
    <text evidence="6">Has a glutathione-disulfide oxidoreductase activity in the presence of NADPH and glutathione reductase. Reduces low molecular weight disulfides and proteins.</text>
</comment>
<dbReference type="EMBL" id="AYER01000004">
    <property type="protein sequence ID" value="ESK39681.1"/>
    <property type="molecule type" value="Genomic_DNA"/>
</dbReference>
<evidence type="ECO:0000256" key="4">
    <source>
        <dbReference type="ARBA" id="ARBA00023157"/>
    </source>
</evidence>
<dbReference type="GO" id="GO:0015038">
    <property type="term" value="F:glutathione disulfide oxidoreductase activity"/>
    <property type="evidence" value="ECO:0007669"/>
    <property type="project" value="UniProtKB-UniRule"/>
</dbReference>